<dbReference type="CDD" id="cd02042">
    <property type="entry name" value="ParAB_family"/>
    <property type="match status" value="1"/>
</dbReference>
<dbReference type="eggNOG" id="COG1192">
    <property type="taxonomic scope" value="Bacteria"/>
</dbReference>
<name>V4RMZ9_9CAUL</name>
<feature type="region of interest" description="Disordered" evidence="1">
    <location>
        <begin position="222"/>
        <end position="243"/>
    </location>
</feature>
<dbReference type="AlphaFoldDB" id="V4RMZ9"/>
<dbReference type="PANTHER" id="PTHR13696">
    <property type="entry name" value="P-LOOP CONTAINING NUCLEOSIDE TRIPHOSPHATE HYDROLASE"/>
    <property type="match status" value="1"/>
</dbReference>
<keyword evidence="3" id="KW-1185">Reference proteome</keyword>
<dbReference type="PATRIC" id="fig|1121022.4.peg.1463"/>
<dbReference type="PIRSF" id="PIRSF009320">
    <property type="entry name" value="Nuc_binding_HP_1000"/>
    <property type="match status" value="1"/>
</dbReference>
<dbReference type="PANTHER" id="PTHR13696:SF96">
    <property type="entry name" value="COBQ_COBB_MIND_PARA NUCLEOTIDE BINDING DOMAIN-CONTAINING PROTEIN"/>
    <property type="match status" value="1"/>
</dbReference>
<accession>V4RMZ9</accession>
<gene>
    <name evidence="2" type="ORF">ABENE_07310</name>
</gene>
<dbReference type="Proteomes" id="UP000017837">
    <property type="component" value="Unassembled WGS sequence"/>
</dbReference>
<dbReference type="Gene3D" id="3.40.50.300">
    <property type="entry name" value="P-loop containing nucleotide triphosphate hydrolases"/>
    <property type="match status" value="1"/>
</dbReference>
<proteinExistence type="predicted"/>
<dbReference type="Pfam" id="PF07015">
    <property type="entry name" value="VirC1"/>
    <property type="match status" value="1"/>
</dbReference>
<dbReference type="STRING" id="1121022.GCA_000376105_04423"/>
<reference evidence="2 3" key="1">
    <citation type="journal article" date="2014" name="Nature">
        <title>Sequential evolution of bacterial morphology by co-option of a developmental regulator.</title>
        <authorList>
            <person name="Jiang C."/>
            <person name="Brown P.J."/>
            <person name="Ducret A."/>
            <person name="Brun Y.V."/>
        </authorList>
    </citation>
    <scope>NUCLEOTIDE SEQUENCE [LARGE SCALE GENOMIC DNA]</scope>
    <source>
        <strain evidence="2 3">DSM 16100</strain>
    </source>
</reference>
<evidence type="ECO:0000313" key="2">
    <source>
        <dbReference type="EMBL" id="ESQ92618.1"/>
    </source>
</evidence>
<dbReference type="InterPro" id="IPR027417">
    <property type="entry name" value="P-loop_NTPase"/>
</dbReference>
<evidence type="ECO:0000313" key="3">
    <source>
        <dbReference type="Proteomes" id="UP000017837"/>
    </source>
</evidence>
<sequence>MPVISFISPKGGVGKTTAATLLATQLARKARVIIIDADPNRPIAAWSQLKGCPDNISIVSDANQENILDKIEEAHATAPFVVVDCEGTASLTVAYAIGASDLVVVPTQGSQLDAKQAAKALSLIKNTERQSRRPIPHFVLLTRTNPVIKPRTLTSIHEQLRDHGVNLFHTQMHEREAFKAMFSFGGTLETLDRAQVNNIDKAILNARDFASEVVDILKAAQNGAGEGAHPSTTSAPMASSKVA</sequence>
<dbReference type="InterPro" id="IPR050678">
    <property type="entry name" value="DNA_Partitioning_ATPase"/>
</dbReference>
<protein>
    <submittedName>
        <fullName evidence="2">Chromosome partitioning protein ParA</fullName>
    </submittedName>
</protein>
<dbReference type="EMBL" id="AWGB01000011">
    <property type="protein sequence ID" value="ESQ92618.1"/>
    <property type="molecule type" value="Genomic_DNA"/>
</dbReference>
<dbReference type="InterPro" id="IPR009744">
    <property type="entry name" value="VirC1"/>
</dbReference>
<comment type="caution">
    <text evidence="2">The sequence shown here is derived from an EMBL/GenBank/DDBJ whole genome shotgun (WGS) entry which is preliminary data.</text>
</comment>
<dbReference type="SUPFAM" id="SSF52540">
    <property type="entry name" value="P-loop containing nucleoside triphosphate hydrolases"/>
    <property type="match status" value="1"/>
</dbReference>
<dbReference type="OrthoDB" id="113462at2"/>
<feature type="compositionally biased region" description="Polar residues" evidence="1">
    <location>
        <begin position="230"/>
        <end position="243"/>
    </location>
</feature>
<dbReference type="RefSeq" id="WP_018084102.1">
    <property type="nucleotide sequence ID" value="NZ_AQWM01000063.1"/>
</dbReference>
<evidence type="ECO:0000256" key="1">
    <source>
        <dbReference type="SAM" id="MobiDB-lite"/>
    </source>
</evidence>
<organism evidence="2 3">
    <name type="scientific">Asticcacaulis benevestitus DSM 16100 = ATCC BAA-896</name>
    <dbReference type="NCBI Taxonomy" id="1121022"/>
    <lineage>
        <taxon>Bacteria</taxon>
        <taxon>Pseudomonadati</taxon>
        <taxon>Pseudomonadota</taxon>
        <taxon>Alphaproteobacteria</taxon>
        <taxon>Caulobacterales</taxon>
        <taxon>Caulobacteraceae</taxon>
        <taxon>Asticcacaulis</taxon>
    </lineage>
</organism>